<accession>A0ABP0LWK5</accession>
<reference evidence="1 2" key="1">
    <citation type="submission" date="2024-02" db="EMBL/GenBank/DDBJ databases">
        <authorList>
            <person name="Chen Y."/>
            <person name="Shah S."/>
            <person name="Dougan E. K."/>
            <person name="Thang M."/>
            <person name="Chan C."/>
        </authorList>
    </citation>
    <scope>NUCLEOTIDE SEQUENCE [LARGE SCALE GENOMIC DNA]</scope>
</reference>
<feature type="non-terminal residue" evidence="1">
    <location>
        <position position="1"/>
    </location>
</feature>
<sequence>LFLAPDAGLKSCTSRSSLTRSGSCSSFSSETDVEGLSVDLPDQVVLQTSGLFRSPEESPKSRRLQWLPLESFRGRILLDEARLQLLRPELPIKCDTAAWMNPVHESDWSQTMGKRRRTRRGRWTAADPNPFGDPEKVIRSESWLFIAQLALVSATLTSTCLPDAVAVDQRRNLTNIAGESYPVGVGVFTWASAGLTSAMIEILTEEVLGYNTRVEPTPMSSSVQGMYGALGCVTWYDADDRGCDNRKVRIHMVMDSWWLTFPNIIATLTEQYQGEMPVSGGSMGYRGGSGMYVPRNVLDTGAAEGAAMEYYKSYNASWHQPWKYFDNVTVLNTSAEFMPCAATTMSLNSTAYNYWKMSGDDAGVVITGNTYTAFCPDGYTWMAPSCRSNPLTCIMFITGGDGWDVSQGLQRSAVFNIPLMIGVANSWANYLALPPQYKALLYWWTPDNSFLELDPKPFVLPPQDKFAYSQGDVTTASENVDIAKVISFDLDFMAPNLVKLLAQSQISLDEINDMMRTWKANSSASRHEVACDWLQKNENTKLDPRSDRLQPRLWAL</sequence>
<organism evidence="1 2">
    <name type="scientific">Durusdinium trenchii</name>
    <dbReference type="NCBI Taxonomy" id="1381693"/>
    <lineage>
        <taxon>Eukaryota</taxon>
        <taxon>Sar</taxon>
        <taxon>Alveolata</taxon>
        <taxon>Dinophyceae</taxon>
        <taxon>Suessiales</taxon>
        <taxon>Symbiodiniaceae</taxon>
        <taxon>Durusdinium</taxon>
    </lineage>
</organism>
<proteinExistence type="predicted"/>
<protein>
    <recommendedName>
        <fullName evidence="3">Subtilisin</fullName>
    </recommendedName>
</protein>
<keyword evidence="2" id="KW-1185">Reference proteome</keyword>
<gene>
    <name evidence="1" type="ORF">CCMP2556_LOCUS22563</name>
</gene>
<name>A0ABP0LWK5_9DINO</name>
<comment type="caution">
    <text evidence="1">The sequence shown here is derived from an EMBL/GenBank/DDBJ whole genome shotgun (WGS) entry which is preliminary data.</text>
</comment>
<evidence type="ECO:0000313" key="1">
    <source>
        <dbReference type="EMBL" id="CAK9042369.1"/>
    </source>
</evidence>
<dbReference type="Proteomes" id="UP001642484">
    <property type="component" value="Unassembled WGS sequence"/>
</dbReference>
<evidence type="ECO:0000313" key="2">
    <source>
        <dbReference type="Proteomes" id="UP001642484"/>
    </source>
</evidence>
<dbReference type="EMBL" id="CAXAMN010014047">
    <property type="protein sequence ID" value="CAK9042369.1"/>
    <property type="molecule type" value="Genomic_DNA"/>
</dbReference>
<evidence type="ECO:0008006" key="3">
    <source>
        <dbReference type="Google" id="ProtNLM"/>
    </source>
</evidence>